<dbReference type="EMBL" id="FMUS01000027">
    <property type="protein sequence ID" value="SCZ00271.1"/>
    <property type="molecule type" value="Genomic_DNA"/>
</dbReference>
<organism evidence="1 2">
    <name type="scientific">Alkaliphilus peptidifermentans DSM 18978</name>
    <dbReference type="NCBI Taxonomy" id="1120976"/>
    <lineage>
        <taxon>Bacteria</taxon>
        <taxon>Bacillati</taxon>
        <taxon>Bacillota</taxon>
        <taxon>Clostridia</taxon>
        <taxon>Peptostreptococcales</taxon>
        <taxon>Natronincolaceae</taxon>
        <taxon>Alkaliphilus</taxon>
    </lineage>
</organism>
<feature type="non-terminal residue" evidence="1">
    <location>
        <position position="1"/>
    </location>
</feature>
<sequence length="54" mass="6530">KRNRPMDEKTHKDDLLEAVEENQNEIHKSKEAWYRRRQSLGICKHKKELLANSQ</sequence>
<dbReference type="AlphaFoldDB" id="A0A1G5KJ45"/>
<proteinExistence type="predicted"/>
<keyword evidence="2" id="KW-1185">Reference proteome</keyword>
<dbReference type="Proteomes" id="UP000198636">
    <property type="component" value="Unassembled WGS sequence"/>
</dbReference>
<gene>
    <name evidence="1" type="ORF">SAMN03080606_03519</name>
</gene>
<evidence type="ECO:0000313" key="2">
    <source>
        <dbReference type="Proteomes" id="UP000198636"/>
    </source>
</evidence>
<accession>A0A1G5KJ45</accession>
<protein>
    <submittedName>
        <fullName evidence="1">Uncharacterized protein</fullName>
    </submittedName>
</protein>
<evidence type="ECO:0000313" key="1">
    <source>
        <dbReference type="EMBL" id="SCZ00271.1"/>
    </source>
</evidence>
<reference evidence="1 2" key="1">
    <citation type="submission" date="2016-10" db="EMBL/GenBank/DDBJ databases">
        <authorList>
            <person name="de Groot N.N."/>
        </authorList>
    </citation>
    <scope>NUCLEOTIDE SEQUENCE [LARGE SCALE GENOMIC DNA]</scope>
    <source>
        <strain evidence="1 2">DSM 18978</strain>
    </source>
</reference>
<name>A0A1G5KJ45_9FIRM</name>